<keyword evidence="1" id="KW-0472">Membrane</keyword>
<feature type="transmembrane region" description="Helical" evidence="1">
    <location>
        <begin position="42"/>
        <end position="61"/>
    </location>
</feature>
<keyword evidence="1" id="KW-1133">Transmembrane helix</keyword>
<proteinExistence type="predicted"/>
<dbReference type="RefSeq" id="WP_092177771.1">
    <property type="nucleotide sequence ID" value="NZ_FNZH01000008.1"/>
</dbReference>
<dbReference type="EMBL" id="FNZH01000008">
    <property type="protein sequence ID" value="SEJ67989.1"/>
    <property type="molecule type" value="Genomic_DNA"/>
</dbReference>
<accession>A0A1H7AQX6</accession>
<organism evidence="2 3">
    <name type="scientific">Cyclobacterium xiamenense</name>
    <dbReference type="NCBI Taxonomy" id="1297121"/>
    <lineage>
        <taxon>Bacteria</taxon>
        <taxon>Pseudomonadati</taxon>
        <taxon>Bacteroidota</taxon>
        <taxon>Cytophagia</taxon>
        <taxon>Cytophagales</taxon>
        <taxon>Cyclobacteriaceae</taxon>
        <taxon>Cyclobacterium</taxon>
    </lineage>
</organism>
<reference evidence="3" key="1">
    <citation type="submission" date="2016-10" db="EMBL/GenBank/DDBJ databases">
        <authorList>
            <person name="Varghese N."/>
            <person name="Submissions S."/>
        </authorList>
    </citation>
    <scope>NUCLEOTIDE SEQUENCE [LARGE SCALE GENOMIC DNA]</scope>
    <source>
        <strain evidence="3">IBRC-M 10761</strain>
    </source>
</reference>
<dbReference type="Proteomes" id="UP000199403">
    <property type="component" value="Unassembled WGS sequence"/>
</dbReference>
<evidence type="ECO:0000256" key="1">
    <source>
        <dbReference type="SAM" id="Phobius"/>
    </source>
</evidence>
<sequence>MDLTQRTKVELEDRIDKIEAFIASKGVGATYLKKAQKTQRDINLALLLVGVITVAGIAAWVSGKNN</sequence>
<dbReference type="AlphaFoldDB" id="A0A1H7AQX6"/>
<evidence type="ECO:0000313" key="2">
    <source>
        <dbReference type="EMBL" id="SEJ67989.1"/>
    </source>
</evidence>
<gene>
    <name evidence="2" type="ORF">SAMN05192553_10855</name>
</gene>
<name>A0A1H7AQX6_9BACT</name>
<keyword evidence="1" id="KW-0812">Transmembrane</keyword>
<protein>
    <submittedName>
        <fullName evidence="2">Uncharacterized protein</fullName>
    </submittedName>
</protein>
<evidence type="ECO:0000313" key="3">
    <source>
        <dbReference type="Proteomes" id="UP000199403"/>
    </source>
</evidence>
<keyword evidence="3" id="KW-1185">Reference proteome</keyword>
<dbReference type="OrthoDB" id="1448319at2"/>